<dbReference type="Proteomes" id="UP000494252">
    <property type="component" value="Unassembled WGS sequence"/>
</dbReference>
<evidence type="ECO:0000313" key="2">
    <source>
        <dbReference type="Proteomes" id="UP000494252"/>
    </source>
</evidence>
<sequence length="68" mass="7824">MRLLVRGALILLERELIQADDTSFIHSVLVDAQAAAYDYLTADPYFAELERHYSAIQEKIRQVVSQEE</sequence>
<proteinExistence type="predicted"/>
<name>A0A6J5GD62_9BURK</name>
<protein>
    <submittedName>
        <fullName evidence="1">Uncharacterized protein</fullName>
    </submittedName>
</protein>
<keyword evidence="2" id="KW-1185">Reference proteome</keyword>
<evidence type="ECO:0000313" key="1">
    <source>
        <dbReference type="EMBL" id="CAB3798384.1"/>
    </source>
</evidence>
<dbReference type="AlphaFoldDB" id="A0A6J5GD62"/>
<reference evidence="1 2" key="1">
    <citation type="submission" date="2020-04" db="EMBL/GenBank/DDBJ databases">
        <authorList>
            <person name="De Canck E."/>
        </authorList>
    </citation>
    <scope>NUCLEOTIDE SEQUENCE [LARGE SCALE GENOMIC DNA]</scope>
    <source>
        <strain evidence="1 2">LMG 27177</strain>
    </source>
</reference>
<dbReference type="EMBL" id="CADIKI010000013">
    <property type="protein sequence ID" value="CAB3798384.1"/>
    <property type="molecule type" value="Genomic_DNA"/>
</dbReference>
<organism evidence="1 2">
    <name type="scientific">Paraburkholderia fynbosensis</name>
    <dbReference type="NCBI Taxonomy" id="1200993"/>
    <lineage>
        <taxon>Bacteria</taxon>
        <taxon>Pseudomonadati</taxon>
        <taxon>Pseudomonadota</taxon>
        <taxon>Betaproteobacteria</taxon>
        <taxon>Burkholderiales</taxon>
        <taxon>Burkholderiaceae</taxon>
        <taxon>Paraburkholderia</taxon>
    </lineage>
</organism>
<accession>A0A6J5GD62</accession>
<gene>
    <name evidence="1" type="ORF">LMG27177_04455</name>
</gene>